<dbReference type="AlphaFoldDB" id="A0A4Q0YJE1"/>
<organism evidence="1 2">
    <name type="scientific">Veronia nyctiphanis</name>
    <dbReference type="NCBI Taxonomy" id="1278244"/>
    <lineage>
        <taxon>Bacteria</taxon>
        <taxon>Pseudomonadati</taxon>
        <taxon>Pseudomonadota</taxon>
        <taxon>Gammaproteobacteria</taxon>
        <taxon>Vibrionales</taxon>
        <taxon>Vibrionaceae</taxon>
        <taxon>Veronia</taxon>
    </lineage>
</organism>
<keyword evidence="2" id="KW-1185">Reference proteome</keyword>
<proteinExistence type="predicted"/>
<dbReference type="EMBL" id="PEIB01000058">
    <property type="protein sequence ID" value="RXJ69051.1"/>
    <property type="molecule type" value="Genomic_DNA"/>
</dbReference>
<reference evidence="1 2" key="1">
    <citation type="submission" date="2017-10" db="EMBL/GenBank/DDBJ databases">
        <title>Nyctiphanis sp. nov., isolated from the stomach of the euphausiid Nyctiphanes simplex (Hansen, 1911) in the Gulf of California.</title>
        <authorList>
            <person name="Gomez-Gil B."/>
            <person name="Aguilar-Mendez M."/>
            <person name="Lopez-Cortes A."/>
            <person name="Gomez-Gutierrez J."/>
            <person name="Roque A."/>
            <person name="Lang E."/>
            <person name="Gonzalez-Castillo A."/>
        </authorList>
    </citation>
    <scope>NUCLEOTIDE SEQUENCE [LARGE SCALE GENOMIC DNA]</scope>
    <source>
        <strain evidence="1 2">CAIM 600</strain>
    </source>
</reference>
<protein>
    <submittedName>
        <fullName evidence="1">Uncharacterized protein</fullName>
    </submittedName>
</protein>
<sequence length="86" mass="9502">MKHYLVFRKGDAITLLEIACSTCNLEKKQLLSQGFWQSEHVISAANTATAMQKYEALTNSYCKVEDSYFGAEPASLHAASVSTLCH</sequence>
<dbReference type="Proteomes" id="UP000290287">
    <property type="component" value="Unassembled WGS sequence"/>
</dbReference>
<dbReference type="RefSeq" id="WP_129124367.1">
    <property type="nucleotide sequence ID" value="NZ_PEIB01000058.1"/>
</dbReference>
<accession>A0A4Q0YJE1</accession>
<evidence type="ECO:0000313" key="2">
    <source>
        <dbReference type="Proteomes" id="UP000290287"/>
    </source>
</evidence>
<comment type="caution">
    <text evidence="1">The sequence shown here is derived from an EMBL/GenBank/DDBJ whole genome shotgun (WGS) entry which is preliminary data.</text>
</comment>
<evidence type="ECO:0000313" key="1">
    <source>
        <dbReference type="EMBL" id="RXJ69051.1"/>
    </source>
</evidence>
<gene>
    <name evidence="1" type="ORF">CS022_23965</name>
</gene>
<name>A0A4Q0YJE1_9GAMM</name>